<keyword evidence="6 9" id="KW-0863">Zinc-finger</keyword>
<dbReference type="GO" id="GO:0043161">
    <property type="term" value="P:proteasome-mediated ubiquitin-dependent protein catabolic process"/>
    <property type="evidence" value="ECO:0007669"/>
    <property type="project" value="UniProtKB-ARBA"/>
</dbReference>
<evidence type="ECO:0000259" key="11">
    <source>
        <dbReference type="PROSITE" id="PS50089"/>
    </source>
</evidence>
<name>A0A8T2YE51_POPDE</name>
<evidence type="ECO:0000256" key="9">
    <source>
        <dbReference type="PROSITE-ProRule" id="PRU00175"/>
    </source>
</evidence>
<dbReference type="AlphaFoldDB" id="A0A8T2YE51"/>
<dbReference type="EC" id="2.3.2.27" evidence="3"/>
<evidence type="ECO:0000313" key="13">
    <source>
        <dbReference type="Proteomes" id="UP000807159"/>
    </source>
</evidence>
<dbReference type="InterPro" id="IPR013083">
    <property type="entry name" value="Znf_RING/FYVE/PHD"/>
</dbReference>
<keyword evidence="4" id="KW-0808">Transferase</keyword>
<feature type="region of interest" description="Disordered" evidence="10">
    <location>
        <begin position="30"/>
        <end position="106"/>
    </location>
</feature>
<dbReference type="PANTHER" id="PTHR22937:SF209">
    <property type="entry name" value="RING-TYPE E3 UBIQUITIN TRANSFERASE"/>
    <property type="match status" value="1"/>
</dbReference>
<feature type="compositionally biased region" description="Polar residues" evidence="10">
    <location>
        <begin position="330"/>
        <end position="343"/>
    </location>
</feature>
<dbReference type="EMBL" id="JACEGQ020000007">
    <property type="protein sequence ID" value="KAH8503360.1"/>
    <property type="molecule type" value="Genomic_DNA"/>
</dbReference>
<feature type="compositionally biased region" description="Polar residues" evidence="10">
    <location>
        <begin position="50"/>
        <end position="69"/>
    </location>
</feature>
<dbReference type="Gene3D" id="3.30.40.10">
    <property type="entry name" value="Zinc/RING finger domain, C3HC4 (zinc finger)"/>
    <property type="match status" value="1"/>
</dbReference>
<evidence type="ECO:0000313" key="12">
    <source>
        <dbReference type="EMBL" id="KAH8503360.1"/>
    </source>
</evidence>
<keyword evidence="13" id="KW-1185">Reference proteome</keyword>
<dbReference type="Pfam" id="PF13639">
    <property type="entry name" value="zf-RING_2"/>
    <property type="match status" value="1"/>
</dbReference>
<gene>
    <name evidence="12" type="ORF">H0E87_014577</name>
</gene>
<dbReference type="SUPFAM" id="SSF57850">
    <property type="entry name" value="RING/U-box"/>
    <property type="match status" value="1"/>
</dbReference>
<keyword evidence="7" id="KW-0833">Ubl conjugation pathway</keyword>
<dbReference type="Proteomes" id="UP000807159">
    <property type="component" value="Chromosome 7"/>
</dbReference>
<evidence type="ECO:0000256" key="4">
    <source>
        <dbReference type="ARBA" id="ARBA00022679"/>
    </source>
</evidence>
<sequence length="710" mass="78501">MAGQGSKSNAFPGKFYLGYGPNGINLLCNQNVDSDDSSSEETHSELNIAPSDNNSQLTNSNGPSATMAASPSVLPRNIDLNAAYEGNGMGDNQELGGGSDTNKNLLVSDSSNSNAIMISSGIAGYVLEENEGGQDSTSGGRRLSCKRRAPEDASRQFSLGESSRSVKLGDIPEENAPKSFNLPSSLNSNPNSARLSVCVRIAPSPYRPSSAAASEFVTGTGTSSEVHQNPSVVGQAENTQRYTRLRRSASRLDSARGHNSSFWTIRNPRVQSSGQQPVFYQFNHLPSSNTAATTGMVNVASPTQPFMHTPNPSQPLQPFQWNGVTAERTSGPSTHAMNGGNTLHQDRSLRNDPRNGMFFSEFQRTHMPNMPTNLHFANGRYFPGSMSPISQPHNPIWYVQGNMEEQYHGRMPNLVNRTEPQGQVCFRPFNLVASSDTIERGLQEGSGNIRPSQMPPIPGLEMRSERQTVTREMARRALTAVQRRNRLATEVRNALTLVRRRGSLRFGVRILAELNANVMLIDRSALFGDSDDEEADELEDMRLDVDNMSYEQLLALEEQMGNVSTGLSEDAIVATLKHWKYQAVADGSDSEDEPCCICQEAYADEDDLGKLKCGHDFHFNCIKRWLVEKNNCPICKKAAVDFCFMAWTSNRVEHTPVTRFCSMASNFQESHLQFHELYVNGCWKQHFETLVAYQVIDRHMEHSHGELNID</sequence>
<reference evidence="12" key="1">
    <citation type="journal article" date="2021" name="J. Hered.">
        <title>Genome Assembly of Salicaceae Populus deltoides (Eastern Cottonwood) I-69 Based on Nanopore Sequencing and Hi-C Technologies.</title>
        <authorList>
            <person name="Bai S."/>
            <person name="Wu H."/>
            <person name="Zhang J."/>
            <person name="Pan Z."/>
            <person name="Zhao W."/>
            <person name="Li Z."/>
            <person name="Tong C."/>
        </authorList>
    </citation>
    <scope>NUCLEOTIDE SEQUENCE</scope>
    <source>
        <tissue evidence="12">Leaf</tissue>
    </source>
</reference>
<dbReference type="GO" id="GO:0061630">
    <property type="term" value="F:ubiquitin protein ligase activity"/>
    <property type="evidence" value="ECO:0007669"/>
    <property type="project" value="UniProtKB-EC"/>
</dbReference>
<evidence type="ECO:0000256" key="6">
    <source>
        <dbReference type="ARBA" id="ARBA00022771"/>
    </source>
</evidence>
<keyword evidence="8" id="KW-0862">Zinc</keyword>
<evidence type="ECO:0000256" key="10">
    <source>
        <dbReference type="SAM" id="MobiDB-lite"/>
    </source>
</evidence>
<comment type="caution">
    <text evidence="12">The sequence shown here is derived from an EMBL/GenBank/DDBJ whole genome shotgun (WGS) entry which is preliminary data.</text>
</comment>
<evidence type="ECO:0000256" key="8">
    <source>
        <dbReference type="ARBA" id="ARBA00022833"/>
    </source>
</evidence>
<dbReference type="GO" id="GO:0010228">
    <property type="term" value="P:vegetative to reproductive phase transition of meristem"/>
    <property type="evidence" value="ECO:0007669"/>
    <property type="project" value="UniProtKB-ARBA"/>
</dbReference>
<organism evidence="12 13">
    <name type="scientific">Populus deltoides</name>
    <name type="common">Eastern poplar</name>
    <name type="synonym">Eastern cottonwood</name>
    <dbReference type="NCBI Taxonomy" id="3696"/>
    <lineage>
        <taxon>Eukaryota</taxon>
        <taxon>Viridiplantae</taxon>
        <taxon>Streptophyta</taxon>
        <taxon>Embryophyta</taxon>
        <taxon>Tracheophyta</taxon>
        <taxon>Spermatophyta</taxon>
        <taxon>Magnoliopsida</taxon>
        <taxon>eudicotyledons</taxon>
        <taxon>Gunneridae</taxon>
        <taxon>Pentapetalae</taxon>
        <taxon>rosids</taxon>
        <taxon>fabids</taxon>
        <taxon>Malpighiales</taxon>
        <taxon>Salicaceae</taxon>
        <taxon>Saliceae</taxon>
        <taxon>Populus</taxon>
    </lineage>
</organism>
<dbReference type="InterPro" id="IPR045191">
    <property type="entry name" value="MBR1/2-like"/>
</dbReference>
<evidence type="ECO:0000256" key="2">
    <source>
        <dbReference type="ARBA" id="ARBA00004906"/>
    </source>
</evidence>
<feature type="region of interest" description="Disordered" evidence="10">
    <location>
        <begin position="330"/>
        <end position="352"/>
    </location>
</feature>
<dbReference type="SMART" id="SM00184">
    <property type="entry name" value="RING"/>
    <property type="match status" value="1"/>
</dbReference>
<evidence type="ECO:0000256" key="3">
    <source>
        <dbReference type="ARBA" id="ARBA00012483"/>
    </source>
</evidence>
<proteinExistence type="predicted"/>
<dbReference type="PANTHER" id="PTHR22937">
    <property type="entry name" value="E3 UBIQUITIN-PROTEIN LIGASE RNF165"/>
    <property type="match status" value="1"/>
</dbReference>
<dbReference type="GO" id="GO:0008270">
    <property type="term" value="F:zinc ion binding"/>
    <property type="evidence" value="ECO:0007669"/>
    <property type="project" value="UniProtKB-KW"/>
</dbReference>
<feature type="compositionally biased region" description="Polar residues" evidence="10">
    <location>
        <begin position="155"/>
        <end position="165"/>
    </location>
</feature>
<evidence type="ECO:0000256" key="1">
    <source>
        <dbReference type="ARBA" id="ARBA00000900"/>
    </source>
</evidence>
<comment type="pathway">
    <text evidence="2">Protein modification; protein ubiquitination.</text>
</comment>
<evidence type="ECO:0000256" key="7">
    <source>
        <dbReference type="ARBA" id="ARBA00022786"/>
    </source>
</evidence>
<accession>A0A8T2YE51</accession>
<dbReference type="InterPro" id="IPR001841">
    <property type="entry name" value="Znf_RING"/>
</dbReference>
<dbReference type="PROSITE" id="PS50089">
    <property type="entry name" value="ZF_RING_2"/>
    <property type="match status" value="1"/>
</dbReference>
<dbReference type="FunFam" id="3.30.40.10:FF:000309">
    <property type="entry name" value="E3 ubiquitin-protein ligase MBR2"/>
    <property type="match status" value="1"/>
</dbReference>
<feature type="region of interest" description="Disordered" evidence="10">
    <location>
        <begin position="129"/>
        <end position="187"/>
    </location>
</feature>
<comment type="catalytic activity">
    <reaction evidence="1">
        <text>S-ubiquitinyl-[E2 ubiquitin-conjugating enzyme]-L-cysteine + [acceptor protein]-L-lysine = [E2 ubiquitin-conjugating enzyme]-L-cysteine + N(6)-ubiquitinyl-[acceptor protein]-L-lysine.</text>
        <dbReference type="EC" id="2.3.2.27"/>
    </reaction>
</comment>
<keyword evidence="5" id="KW-0479">Metal-binding</keyword>
<evidence type="ECO:0000256" key="5">
    <source>
        <dbReference type="ARBA" id="ARBA00022723"/>
    </source>
</evidence>
<feature type="domain" description="RING-type" evidence="11">
    <location>
        <begin position="595"/>
        <end position="636"/>
    </location>
</feature>
<protein>
    <recommendedName>
        <fullName evidence="3">RING-type E3 ubiquitin transferase</fullName>
        <ecNumber evidence="3">2.3.2.27</ecNumber>
    </recommendedName>
</protein>